<dbReference type="SUPFAM" id="SSF48208">
    <property type="entry name" value="Six-hairpin glycosidases"/>
    <property type="match status" value="1"/>
</dbReference>
<evidence type="ECO:0000313" key="3">
    <source>
        <dbReference type="EMBL" id="MFM0239208.1"/>
    </source>
</evidence>
<proteinExistence type="predicted"/>
<dbReference type="Proteomes" id="UP001629274">
    <property type="component" value="Unassembled WGS sequence"/>
</dbReference>
<evidence type="ECO:0000313" key="4">
    <source>
        <dbReference type="Proteomes" id="UP001629274"/>
    </source>
</evidence>
<sequence>MSKLIEDYALLGDGETAALVGKDGSIDWLCWPRFDDDACFAALLGTNDHGHWSLSPAGEVTGQSRRYQEDTLIMETDFQTADGEVRIIDFMPVRKTFSSLVRIVAGLRGTVKVRSTLRLRFDYGALPPWSVADGDDMIAKVGPNLVALRSPLRLHVTSDSTVANFDVSQGQRIAFVLSYARSEDGPPEPVDAEAALISTQHFWRGWIGRFDNSKTDWPFQVRRSLITLKALIHRRSGGLVAAPTTSLPEAPGGEMNWDYRYCWLRDASFTLTALLNAGYHEEAEGWRNWLLRAIAGSPDNMRIMYRVDGARHLPEWTVDTLPGYRFAKPVRIGNAASSQHQLDVYGELLDCLDLAGRGGVPSSDQEFAIEQRLVEHLETIWQTVGSGVWESRAEPRHYTYSKVMVWVAFDRFVSRHSRSNLVSREVLDRITALRQTLHDEICREGWNEGLGTFTQHYGSQALDASLLLLPLVGFLPVGDPRMDSTIATIERELSEGGLIRREKPNADGPKEGAFLACSGWMAECMKLQGRDREAREQFERLLAAANDVGLLAEEYNVPGGHLAGNFPQALTHLAIVNAALALSGPTLQRGGRSCGFRI</sequence>
<feature type="domain" description="Trehalase-like N-terminal" evidence="2">
    <location>
        <begin position="4"/>
        <end position="162"/>
    </location>
</feature>
<name>A0ABW9BFZ3_9BURK</name>
<dbReference type="InterPro" id="IPR012341">
    <property type="entry name" value="6hp_glycosidase-like_sf"/>
</dbReference>
<reference evidence="3 4" key="1">
    <citation type="journal article" date="2024" name="Chem. Sci.">
        <title>Discovery of megapolipeptins by genome mining of a Burkholderiales bacteria collection.</title>
        <authorList>
            <person name="Paulo B.S."/>
            <person name="Recchia M.J.J."/>
            <person name="Lee S."/>
            <person name="Fergusson C.H."/>
            <person name="Romanowski S.B."/>
            <person name="Hernandez A."/>
            <person name="Krull N."/>
            <person name="Liu D.Y."/>
            <person name="Cavanagh H."/>
            <person name="Bos A."/>
            <person name="Gray C.A."/>
            <person name="Murphy B.T."/>
            <person name="Linington R.G."/>
            <person name="Eustaquio A.S."/>
        </authorList>
    </citation>
    <scope>NUCLEOTIDE SEQUENCE [LARGE SCALE GENOMIC DNA]</scope>
    <source>
        <strain evidence="3 4">RL17-351-BIE-A</strain>
    </source>
</reference>
<dbReference type="EMBL" id="JAQQDR010000004">
    <property type="protein sequence ID" value="MFM0239208.1"/>
    <property type="molecule type" value="Genomic_DNA"/>
</dbReference>
<comment type="caution">
    <text evidence="3">The sequence shown here is derived from an EMBL/GenBank/DDBJ whole genome shotgun (WGS) entry which is preliminary data.</text>
</comment>
<evidence type="ECO:0000259" key="1">
    <source>
        <dbReference type="Pfam" id="PF00723"/>
    </source>
</evidence>
<dbReference type="PANTHER" id="PTHR31616">
    <property type="entry name" value="TREHALASE"/>
    <property type="match status" value="1"/>
</dbReference>
<evidence type="ECO:0000259" key="2">
    <source>
        <dbReference type="Pfam" id="PF19291"/>
    </source>
</evidence>
<dbReference type="Pfam" id="PF19291">
    <property type="entry name" value="TREH_N"/>
    <property type="match status" value="1"/>
</dbReference>
<dbReference type="GO" id="GO:0016787">
    <property type="term" value="F:hydrolase activity"/>
    <property type="evidence" value="ECO:0007669"/>
    <property type="project" value="UniProtKB-KW"/>
</dbReference>
<feature type="domain" description="GH15-like" evidence="1">
    <location>
        <begin position="222"/>
        <end position="579"/>
    </location>
</feature>
<protein>
    <submittedName>
        <fullName evidence="3">Glycoside hydrolase family 15 protein</fullName>
    </submittedName>
</protein>
<organism evidence="3 4">
    <name type="scientific">Paraburkholderia phytofirmans</name>
    <dbReference type="NCBI Taxonomy" id="261302"/>
    <lineage>
        <taxon>Bacteria</taxon>
        <taxon>Pseudomonadati</taxon>
        <taxon>Pseudomonadota</taxon>
        <taxon>Betaproteobacteria</taxon>
        <taxon>Burkholderiales</taxon>
        <taxon>Burkholderiaceae</taxon>
        <taxon>Paraburkholderia</taxon>
    </lineage>
</organism>
<dbReference type="InterPro" id="IPR008928">
    <property type="entry name" value="6-hairpin_glycosidase_sf"/>
</dbReference>
<keyword evidence="4" id="KW-1185">Reference proteome</keyword>
<keyword evidence="3" id="KW-0378">Hydrolase</keyword>
<dbReference type="InterPro" id="IPR011613">
    <property type="entry name" value="GH15-like"/>
</dbReference>
<dbReference type="RefSeq" id="WP_408259465.1">
    <property type="nucleotide sequence ID" value="NZ_JAQQCK010000002.1"/>
</dbReference>
<dbReference type="InterPro" id="IPR045582">
    <property type="entry name" value="Trehalase-like_N"/>
</dbReference>
<dbReference type="PANTHER" id="PTHR31616:SF0">
    <property type="entry name" value="GLUCAN 1,4-ALPHA-GLUCOSIDASE"/>
    <property type="match status" value="1"/>
</dbReference>
<gene>
    <name evidence="3" type="ORF">PQR03_13815</name>
</gene>
<dbReference type="Gene3D" id="1.50.10.10">
    <property type="match status" value="1"/>
</dbReference>
<dbReference type="Pfam" id="PF00723">
    <property type="entry name" value="Glyco_hydro_15"/>
    <property type="match status" value="1"/>
</dbReference>
<accession>A0ABW9BFZ3</accession>